<keyword evidence="4" id="KW-1185">Reference proteome</keyword>
<feature type="region of interest" description="Disordered" evidence="1">
    <location>
        <begin position="142"/>
        <end position="205"/>
    </location>
</feature>
<sequence>MERALCPRLLEGATSNLRTRPRFLTHPRLATRCRPPLLAALRQPEKQTEHEGLAKEPKPDYSSASAVRRLVMGITAGCGAWASAALAATARIDSADPSVVIGPSSETLLGYGPDFSFTSLLFFSLLGYFFVQAVLYLSDNAPDGLDKEPDDPDHPTHHPRQQPPGSSPRSGPGSSPLGGDLGRAPIRSYVDSSQPAPGSDQDAAQLRNASLARSAAYRVAAAVRESLPRIHCLVEELGAAAEGPWPPPPPRSAAVDPVAERVYRGVLRERGEQGPAPPPPLCPRQRAALERVLLEEVAEAAAAEQVGELSRL</sequence>
<feature type="compositionally biased region" description="Low complexity" evidence="1">
    <location>
        <begin position="167"/>
        <end position="178"/>
    </location>
</feature>
<feature type="transmembrane region" description="Helical" evidence="2">
    <location>
        <begin position="115"/>
        <end position="137"/>
    </location>
</feature>
<protein>
    <submittedName>
        <fullName evidence="3">Uncharacterized protein</fullName>
    </submittedName>
</protein>
<reference evidence="3 4" key="1">
    <citation type="journal article" date="2021" name="Sci. Rep.">
        <title>Genome sequencing of the multicellular alga Astrephomene provides insights into convergent evolution of germ-soma differentiation.</title>
        <authorList>
            <person name="Yamashita S."/>
            <person name="Yamamoto K."/>
            <person name="Matsuzaki R."/>
            <person name="Suzuki S."/>
            <person name="Yamaguchi H."/>
            <person name="Hirooka S."/>
            <person name="Minakuchi Y."/>
            <person name="Miyagishima S."/>
            <person name="Kawachi M."/>
            <person name="Toyoda A."/>
            <person name="Nozaki H."/>
        </authorList>
    </citation>
    <scope>NUCLEOTIDE SEQUENCE [LARGE SCALE GENOMIC DNA]</scope>
    <source>
        <strain evidence="3 4">NIES-4017</strain>
    </source>
</reference>
<accession>A0AAD3DHX9</accession>
<organism evidence="3 4">
    <name type="scientific">Astrephomene gubernaculifera</name>
    <dbReference type="NCBI Taxonomy" id="47775"/>
    <lineage>
        <taxon>Eukaryota</taxon>
        <taxon>Viridiplantae</taxon>
        <taxon>Chlorophyta</taxon>
        <taxon>core chlorophytes</taxon>
        <taxon>Chlorophyceae</taxon>
        <taxon>CS clade</taxon>
        <taxon>Chlamydomonadales</taxon>
        <taxon>Astrephomenaceae</taxon>
        <taxon>Astrephomene</taxon>
    </lineage>
</organism>
<keyword evidence="2" id="KW-0812">Transmembrane</keyword>
<dbReference type="AlphaFoldDB" id="A0AAD3DHX9"/>
<gene>
    <name evidence="3" type="ORF">Agub_g1689</name>
</gene>
<feature type="region of interest" description="Disordered" evidence="1">
    <location>
        <begin position="41"/>
        <end position="60"/>
    </location>
</feature>
<evidence type="ECO:0000313" key="4">
    <source>
        <dbReference type="Proteomes" id="UP001054857"/>
    </source>
</evidence>
<feature type="transmembrane region" description="Helical" evidence="2">
    <location>
        <begin position="70"/>
        <end position="90"/>
    </location>
</feature>
<keyword evidence="2" id="KW-0472">Membrane</keyword>
<name>A0AAD3DHX9_9CHLO</name>
<evidence type="ECO:0000256" key="2">
    <source>
        <dbReference type="SAM" id="Phobius"/>
    </source>
</evidence>
<evidence type="ECO:0000313" key="3">
    <source>
        <dbReference type="EMBL" id="GFR41057.1"/>
    </source>
</evidence>
<proteinExistence type="predicted"/>
<keyword evidence="2" id="KW-1133">Transmembrane helix</keyword>
<feature type="compositionally biased region" description="Basic and acidic residues" evidence="1">
    <location>
        <begin position="144"/>
        <end position="156"/>
    </location>
</feature>
<dbReference type="Proteomes" id="UP001054857">
    <property type="component" value="Unassembled WGS sequence"/>
</dbReference>
<evidence type="ECO:0000256" key="1">
    <source>
        <dbReference type="SAM" id="MobiDB-lite"/>
    </source>
</evidence>
<dbReference type="EMBL" id="BMAR01000001">
    <property type="protein sequence ID" value="GFR41057.1"/>
    <property type="molecule type" value="Genomic_DNA"/>
</dbReference>
<feature type="non-terminal residue" evidence="3">
    <location>
        <position position="1"/>
    </location>
</feature>
<comment type="caution">
    <text evidence="3">The sequence shown here is derived from an EMBL/GenBank/DDBJ whole genome shotgun (WGS) entry which is preliminary data.</text>
</comment>
<feature type="compositionally biased region" description="Basic and acidic residues" evidence="1">
    <location>
        <begin position="43"/>
        <end position="59"/>
    </location>
</feature>